<dbReference type="CDD" id="cd14332">
    <property type="entry name" value="UBA_RuvA_C"/>
    <property type="match status" value="1"/>
</dbReference>
<feature type="domain" description="Helix-hairpin-helix DNA-binding motif class 1" evidence="5">
    <location>
        <begin position="107"/>
        <end position="126"/>
    </location>
</feature>
<dbReference type="InterPro" id="IPR003583">
    <property type="entry name" value="Hlx-hairpin-Hlx_DNA-bd_motif"/>
</dbReference>
<dbReference type="SUPFAM" id="SSF46929">
    <property type="entry name" value="DNA helicase RuvA subunit, C-terminal domain"/>
    <property type="match status" value="1"/>
</dbReference>
<dbReference type="HAMAP" id="MF_00031">
    <property type="entry name" value="DNA_HJ_migration_RuvA"/>
    <property type="match status" value="1"/>
</dbReference>
<dbReference type="SMART" id="SM00278">
    <property type="entry name" value="HhH1"/>
    <property type="match status" value="2"/>
</dbReference>
<accession>A0A6J6IZZ5</accession>
<dbReference type="Pfam" id="PF07499">
    <property type="entry name" value="RuvA_C"/>
    <property type="match status" value="1"/>
</dbReference>
<dbReference type="GO" id="GO:0005524">
    <property type="term" value="F:ATP binding"/>
    <property type="evidence" value="ECO:0007669"/>
    <property type="project" value="InterPro"/>
</dbReference>
<organism evidence="6">
    <name type="scientific">freshwater metagenome</name>
    <dbReference type="NCBI Taxonomy" id="449393"/>
    <lineage>
        <taxon>unclassified sequences</taxon>
        <taxon>metagenomes</taxon>
        <taxon>ecological metagenomes</taxon>
    </lineage>
</organism>
<dbReference type="GO" id="GO:0009378">
    <property type="term" value="F:four-way junction helicase activity"/>
    <property type="evidence" value="ECO:0007669"/>
    <property type="project" value="InterPro"/>
</dbReference>
<evidence type="ECO:0000256" key="2">
    <source>
        <dbReference type="ARBA" id="ARBA00022763"/>
    </source>
</evidence>
<dbReference type="InterPro" id="IPR013849">
    <property type="entry name" value="DNA_helicase_Holl-junc_RuvA_I"/>
</dbReference>
<dbReference type="GO" id="GO:0006310">
    <property type="term" value="P:DNA recombination"/>
    <property type="evidence" value="ECO:0007669"/>
    <property type="project" value="InterPro"/>
</dbReference>
<proteinExistence type="inferred from homology"/>
<evidence type="ECO:0000313" key="6">
    <source>
        <dbReference type="EMBL" id="CAB4629914.1"/>
    </source>
</evidence>
<dbReference type="Pfam" id="PF14520">
    <property type="entry name" value="HHH_5"/>
    <property type="match status" value="1"/>
</dbReference>
<dbReference type="InterPro" id="IPR036267">
    <property type="entry name" value="RuvA_C_sf"/>
</dbReference>
<dbReference type="InterPro" id="IPR011114">
    <property type="entry name" value="RuvA_C"/>
</dbReference>
<sequence length="204" mass="21108">MIASIRGILSAKTSHQLVVDVSGVGYLIHVTPNTSAKFSIGEETQLFTAMVVREDAMTLFGFQSSLEQELFDLLRSVTGVGPKSALAILGALSTAEIASAVALDNDAAFKAVSGIGPKTAKLITVTLAGKLSHLVLVDQTDLVSADSDLGSVVEALVSLGWPERSAQEAVREASASVKKGEGREVILRLALSKLGASKSASGSK</sequence>
<feature type="domain" description="Helix-hairpin-helix DNA-binding motif class 1" evidence="5">
    <location>
        <begin position="72"/>
        <end position="91"/>
    </location>
</feature>
<dbReference type="Pfam" id="PF01330">
    <property type="entry name" value="RuvA_N"/>
    <property type="match status" value="1"/>
</dbReference>
<evidence type="ECO:0000256" key="4">
    <source>
        <dbReference type="ARBA" id="ARBA00023204"/>
    </source>
</evidence>
<dbReference type="InterPro" id="IPR010994">
    <property type="entry name" value="RuvA_2-like"/>
</dbReference>
<keyword evidence="4" id="KW-0234">DNA repair</keyword>
<gene>
    <name evidence="6" type="ORF">UFOPK2001_00452</name>
</gene>
<dbReference type="Gene3D" id="1.10.8.10">
    <property type="entry name" value="DNA helicase RuvA subunit, C-terminal domain"/>
    <property type="match status" value="1"/>
</dbReference>
<dbReference type="EMBL" id="CAEZVN010000028">
    <property type="protein sequence ID" value="CAB4629914.1"/>
    <property type="molecule type" value="Genomic_DNA"/>
</dbReference>
<dbReference type="AlphaFoldDB" id="A0A6J6IZZ5"/>
<dbReference type="SUPFAM" id="SSF50249">
    <property type="entry name" value="Nucleic acid-binding proteins"/>
    <property type="match status" value="1"/>
</dbReference>
<dbReference type="NCBIfam" id="TIGR00084">
    <property type="entry name" value="ruvA"/>
    <property type="match status" value="1"/>
</dbReference>
<dbReference type="InterPro" id="IPR000085">
    <property type="entry name" value="RuvA"/>
</dbReference>
<dbReference type="GO" id="GO:0003677">
    <property type="term" value="F:DNA binding"/>
    <property type="evidence" value="ECO:0007669"/>
    <property type="project" value="UniProtKB-KW"/>
</dbReference>
<dbReference type="SUPFAM" id="SSF47781">
    <property type="entry name" value="RuvA domain 2-like"/>
    <property type="match status" value="1"/>
</dbReference>
<dbReference type="GO" id="GO:0009379">
    <property type="term" value="C:Holliday junction helicase complex"/>
    <property type="evidence" value="ECO:0007669"/>
    <property type="project" value="InterPro"/>
</dbReference>
<dbReference type="Gene3D" id="1.10.150.20">
    <property type="entry name" value="5' to 3' exonuclease, C-terminal subdomain"/>
    <property type="match status" value="1"/>
</dbReference>
<name>A0A6J6IZZ5_9ZZZZ</name>
<keyword evidence="3" id="KW-0238">DNA-binding</keyword>
<keyword evidence="2" id="KW-0227">DNA damage</keyword>
<keyword evidence="1" id="KW-0963">Cytoplasm</keyword>
<evidence type="ECO:0000256" key="3">
    <source>
        <dbReference type="ARBA" id="ARBA00023125"/>
    </source>
</evidence>
<evidence type="ECO:0000259" key="5">
    <source>
        <dbReference type="SMART" id="SM00278"/>
    </source>
</evidence>
<dbReference type="GO" id="GO:0006281">
    <property type="term" value="P:DNA repair"/>
    <property type="evidence" value="ECO:0007669"/>
    <property type="project" value="UniProtKB-KW"/>
</dbReference>
<dbReference type="InterPro" id="IPR012340">
    <property type="entry name" value="NA-bd_OB-fold"/>
</dbReference>
<dbReference type="Gene3D" id="2.40.50.140">
    <property type="entry name" value="Nucleic acid-binding proteins"/>
    <property type="match status" value="1"/>
</dbReference>
<evidence type="ECO:0000256" key="1">
    <source>
        <dbReference type="ARBA" id="ARBA00022490"/>
    </source>
</evidence>
<reference evidence="6" key="1">
    <citation type="submission" date="2020-05" db="EMBL/GenBank/DDBJ databases">
        <authorList>
            <person name="Chiriac C."/>
            <person name="Salcher M."/>
            <person name="Ghai R."/>
            <person name="Kavagutti S V."/>
        </authorList>
    </citation>
    <scope>NUCLEOTIDE SEQUENCE</scope>
</reference>
<protein>
    <submittedName>
        <fullName evidence="6">Unannotated protein</fullName>
    </submittedName>
</protein>